<dbReference type="CTD" id="1510"/>
<evidence type="ECO:0000256" key="21">
    <source>
        <dbReference type="RuleBase" id="RU000454"/>
    </source>
</evidence>
<keyword evidence="8" id="KW-0964">Secreted</keyword>
<evidence type="ECO:0000256" key="10">
    <source>
        <dbReference type="ARBA" id="ARBA00022729"/>
    </source>
</evidence>
<dbReference type="OrthoDB" id="771136at2759"/>
<dbReference type="PROSITE" id="PS00141">
    <property type="entry name" value="ASP_PROTEASE"/>
    <property type="match status" value="2"/>
</dbReference>
<dbReference type="FunFam" id="2.40.70.10:FF:000006">
    <property type="entry name" value="Cathepsin E"/>
    <property type="match status" value="1"/>
</dbReference>
<evidence type="ECO:0000256" key="5">
    <source>
        <dbReference type="ARBA" id="ARBA00011748"/>
    </source>
</evidence>
<evidence type="ECO:0000256" key="22">
    <source>
        <dbReference type="SAM" id="SignalP"/>
    </source>
</evidence>
<keyword evidence="16 20" id="KW-1015">Disulfide bond</keyword>
<gene>
    <name evidence="24" type="primary">CTSE</name>
</gene>
<dbReference type="GO" id="GO:0007586">
    <property type="term" value="P:digestion"/>
    <property type="evidence" value="ECO:0007669"/>
    <property type="project" value="UniProtKB-KW"/>
</dbReference>
<evidence type="ECO:0000256" key="20">
    <source>
        <dbReference type="PIRSR" id="PIRSR601461-2"/>
    </source>
</evidence>
<dbReference type="Ensembl" id="ENSPANT00000004501.3">
    <property type="protein sequence ID" value="ENSPANP00000006882.1"/>
    <property type="gene ID" value="ENSPANG00000003303.3"/>
</dbReference>
<dbReference type="STRING" id="9555.ENSPANP00000006882"/>
<evidence type="ECO:0000259" key="23">
    <source>
        <dbReference type="PROSITE" id="PS51767"/>
    </source>
</evidence>
<dbReference type="FunFam" id="2.40.70.10:FF:000004">
    <property type="entry name" value="Pepsin A"/>
    <property type="match status" value="1"/>
</dbReference>
<evidence type="ECO:0000256" key="13">
    <source>
        <dbReference type="ARBA" id="ARBA00022757"/>
    </source>
</evidence>
<evidence type="ECO:0000256" key="14">
    <source>
        <dbReference type="ARBA" id="ARBA00022801"/>
    </source>
</evidence>
<dbReference type="Pfam" id="PF07966">
    <property type="entry name" value="A1_Propeptide"/>
    <property type="match status" value="1"/>
</dbReference>
<reference evidence="24" key="3">
    <citation type="submission" date="2025-09" db="UniProtKB">
        <authorList>
            <consortium name="Ensembl"/>
        </authorList>
    </citation>
    <scope>IDENTIFICATION</scope>
</reference>
<dbReference type="OMA" id="YGVECAN"/>
<keyword evidence="17" id="KW-0325">Glycoprotein</keyword>
<dbReference type="InterPro" id="IPR021109">
    <property type="entry name" value="Peptidase_aspartic_dom_sf"/>
</dbReference>
<evidence type="ECO:0000256" key="11">
    <source>
        <dbReference type="ARBA" id="ARBA00022750"/>
    </source>
</evidence>
<evidence type="ECO:0000256" key="1">
    <source>
        <dbReference type="ARBA" id="ARBA00001898"/>
    </source>
</evidence>
<evidence type="ECO:0000256" key="6">
    <source>
        <dbReference type="ARBA" id="ARBA00013240"/>
    </source>
</evidence>
<reference evidence="24 25" key="1">
    <citation type="submission" date="2012-03" db="EMBL/GenBank/DDBJ databases">
        <title>Whole Genome Assembly of Papio anubis.</title>
        <authorList>
            <person name="Liu Y.L."/>
            <person name="Abraham K.A."/>
            <person name="Akbar H.A."/>
            <person name="Ali S.A."/>
            <person name="Anosike U.A."/>
            <person name="Aqrawi P.A."/>
            <person name="Arias F.A."/>
            <person name="Attaway T.A."/>
            <person name="Awwad R.A."/>
            <person name="Babu C.B."/>
            <person name="Bandaranaike D.B."/>
            <person name="Battles P.B."/>
            <person name="Bell A.B."/>
            <person name="Beltran B.B."/>
            <person name="Berhane-Mersha D.B."/>
            <person name="Bess C.B."/>
            <person name="Bickham C.B."/>
            <person name="Bolden T.B."/>
            <person name="Carter K.C."/>
            <person name="Chau D.C."/>
            <person name="Chavez A.C."/>
            <person name="Clerc-Blankenburg K.C."/>
            <person name="Coyle M.C."/>
            <person name="Dao M.D."/>
            <person name="Davila M.L.D."/>
            <person name="Davy-Carroll L.D."/>
            <person name="Denson S.D."/>
            <person name="Dinh H.D."/>
            <person name="Fernandez S.F."/>
            <person name="Fernando P.F."/>
            <person name="Forbes L.F."/>
            <person name="Francis C.F."/>
            <person name="Francisco L.F."/>
            <person name="Fu Q.F."/>
            <person name="Garcia-Iii R.G."/>
            <person name="Garrett T.G."/>
            <person name="Gross S.G."/>
            <person name="Gubbala S.G."/>
            <person name="Hirani K.H."/>
            <person name="Hogues M.H."/>
            <person name="Hollins B.H."/>
            <person name="Jackson L.J."/>
            <person name="Javaid M.J."/>
            <person name="Jhangiani S.J."/>
            <person name="Johnson A.J."/>
            <person name="Johnson B.J."/>
            <person name="Jones J.J."/>
            <person name="Joshi V.J."/>
            <person name="Kalu J.K."/>
            <person name="Khan N.K."/>
            <person name="Korchina V.K."/>
            <person name="Kovar C.K."/>
            <person name="Lago L.L."/>
            <person name="Lara F.L."/>
            <person name="Le T.-K.L."/>
            <person name="Lee S.L."/>
            <person name="Legall-Iii F.L."/>
            <person name="Lemon S.L."/>
            <person name="Liu J.L."/>
            <person name="Liu Y.-S.L."/>
            <person name="Liyanage D.L."/>
            <person name="Lopez J.L."/>
            <person name="Lorensuhewa L.L."/>
            <person name="Mata R.M."/>
            <person name="Mathew T.M."/>
            <person name="Mercado C.M."/>
            <person name="Mercado I.M."/>
            <person name="Morales K.M."/>
            <person name="Morgan M.M."/>
            <person name="Munidasa M.M."/>
            <person name="Ngo D.N."/>
            <person name="Nguyen L.N."/>
            <person name="Nguyen T.N."/>
            <person name="Nguyen N.N."/>
            <person name="Obregon M.O."/>
            <person name="Okwuonu G.O."/>
            <person name="Ongeri F.O."/>
            <person name="Onwere C.O."/>
            <person name="Osifeso I.O."/>
            <person name="Parra A.P."/>
            <person name="Patil S.P."/>
            <person name="Perez A.P."/>
            <person name="Perez Y.P."/>
            <person name="Pham C.P."/>
            <person name="Pu L.-L.P."/>
            <person name="Puazo M.P."/>
            <person name="Quiroz J.Q."/>
            <person name="Rouhana J.R."/>
            <person name="Ruiz M.R."/>
            <person name="Ruiz S.-J.R."/>
            <person name="Saada N.S."/>
            <person name="Santibanez J.S."/>
            <person name="Scheel M.S."/>
            <person name="Schneider B.S."/>
            <person name="Simmons D.S."/>
            <person name="Sisson I.S."/>
            <person name="Tang L.-Y.T."/>
            <person name="Thornton R.T."/>
            <person name="Tisius J.T."/>
            <person name="Toledanes G.T."/>
            <person name="Trejos Z.T."/>
            <person name="Usmani K.U."/>
            <person name="Varghese R.V."/>
            <person name="Vattathil S.V."/>
            <person name="Vee V.V."/>
            <person name="Walker D.W."/>
            <person name="Weissenberger G.W."/>
            <person name="White C.W."/>
            <person name="Williams A.W."/>
            <person name="Woodworth J.W."/>
            <person name="Wright R.W."/>
            <person name="Zhu Y.Z."/>
            <person name="Han Y.H."/>
            <person name="Newsham I.N."/>
            <person name="Nazareth L.N."/>
            <person name="Worley K.W."/>
            <person name="Muzny D.M."/>
            <person name="Rogers J.R."/>
            <person name="Gibbs R.G."/>
        </authorList>
    </citation>
    <scope>NUCLEOTIDE SEQUENCE [LARGE SCALE GENOMIC DNA]</scope>
</reference>
<evidence type="ECO:0000256" key="7">
    <source>
        <dbReference type="ARBA" id="ARBA00015580"/>
    </source>
</evidence>
<evidence type="ECO:0000313" key="25">
    <source>
        <dbReference type="Proteomes" id="UP000028761"/>
    </source>
</evidence>
<sequence>MKTLLLLLLVLLDLGEAQGSLHRVPLRRHPSLKKKLRARSQLSELWKSQNLDMIQFTESCSMDQSANEPLINYLDMEYFGTISIGSPPQNFTVIFDTGSSNLWVPSVYCTSPACKTHTRFQPSQSSTYSQPGQSFSIQYGTGSLSGIIGADQVSVEGLTVVGQQFGESVTEPGQTFVDAEFDGILGLGYPSLAVGGVTPVFDNMMAQNLVDLPMFSVYMSSNPEGGAGSELIFGGYDHSHFSGSLSWVPVTKQGYWQIALDNIQVGGTVMFCSEGCQAIVDTGTSLITGPSDKIKQLQNAIGAAPVDGEYAVECANLNVMPDVTFTINGVPYTLSPTAYTLLDFVDGMQFCSSGFQGLDIHPPAGPLWILGDVFIRQFYSVFDRGNNRVGLAPAVP</sequence>
<dbReference type="EC" id="3.4.23.34" evidence="6"/>
<dbReference type="InterPro" id="IPR001461">
    <property type="entry name" value="Aspartic_peptidase_A1"/>
</dbReference>
<comment type="subunit">
    <text evidence="5">Homodimer; disulfide-linked.</text>
</comment>
<comment type="function">
    <text evidence="18">May have a role in immune function. Probably involved in the processing of antigenic peptides during MHC class II-mediated antigen presentation. May play a role in activation-induced lymphocyte depletion in the thymus, and in neuronal degeneration and glial cell activation in the brain.</text>
</comment>
<dbReference type="KEGG" id="panu:101000674"/>
<dbReference type="PROSITE" id="PS51767">
    <property type="entry name" value="PEPTIDASE_A1"/>
    <property type="match status" value="1"/>
</dbReference>
<accession>A0A096N3G8</accession>
<dbReference type="InterPro" id="IPR012848">
    <property type="entry name" value="Aspartic_peptidase_N"/>
</dbReference>
<keyword evidence="13" id="KW-0222">Digestion</keyword>
<dbReference type="Proteomes" id="UP000028761">
    <property type="component" value="Chromosome 1"/>
</dbReference>
<keyword evidence="9 21" id="KW-0645">Protease</keyword>
<dbReference type="GO" id="GO:0005768">
    <property type="term" value="C:endosome"/>
    <property type="evidence" value="ECO:0007669"/>
    <property type="project" value="UniProtKB-SubCell"/>
</dbReference>
<keyword evidence="12" id="KW-0967">Endosome</keyword>
<evidence type="ECO:0000256" key="9">
    <source>
        <dbReference type="ARBA" id="ARBA00022670"/>
    </source>
</evidence>
<keyword evidence="14 21" id="KW-0378">Hydrolase</keyword>
<dbReference type="PANTHER" id="PTHR47966">
    <property type="entry name" value="BETA-SITE APP-CLEAVING ENZYME, ISOFORM A-RELATED"/>
    <property type="match status" value="1"/>
</dbReference>
<dbReference type="InterPro" id="IPR033121">
    <property type="entry name" value="PEPTIDASE_A1"/>
</dbReference>
<feature type="chain" id="PRO_5001921437" description="Cathepsin E" evidence="22">
    <location>
        <begin position="18"/>
        <end position="396"/>
    </location>
</feature>
<dbReference type="PRINTS" id="PR00792">
    <property type="entry name" value="PEPSIN"/>
</dbReference>
<evidence type="ECO:0000256" key="17">
    <source>
        <dbReference type="ARBA" id="ARBA00023180"/>
    </source>
</evidence>
<dbReference type="MEROPS" id="A01.010"/>
<dbReference type="GeneTree" id="ENSGT00940000161300"/>
<evidence type="ECO:0000256" key="12">
    <source>
        <dbReference type="ARBA" id="ARBA00022753"/>
    </source>
</evidence>
<feature type="disulfide bond" evidence="20">
    <location>
        <begin position="109"/>
        <end position="114"/>
    </location>
</feature>
<feature type="signal peptide" evidence="22">
    <location>
        <begin position="1"/>
        <end position="17"/>
    </location>
</feature>
<keyword evidence="15" id="KW-0865">Zymogen</keyword>
<dbReference type="Gene3D" id="2.40.70.10">
    <property type="entry name" value="Acid Proteases"/>
    <property type="match status" value="2"/>
</dbReference>
<dbReference type="Bgee" id="ENSPANG00000003303">
    <property type="expression patterns" value="Expressed in pyloric antrum and 20 other cell types or tissues"/>
</dbReference>
<organism evidence="24 25">
    <name type="scientific">Papio anubis</name>
    <name type="common">Olive baboon</name>
    <dbReference type="NCBI Taxonomy" id="9555"/>
    <lineage>
        <taxon>Eukaryota</taxon>
        <taxon>Metazoa</taxon>
        <taxon>Chordata</taxon>
        <taxon>Craniata</taxon>
        <taxon>Vertebrata</taxon>
        <taxon>Euteleostomi</taxon>
        <taxon>Mammalia</taxon>
        <taxon>Eutheria</taxon>
        <taxon>Euarchontoglires</taxon>
        <taxon>Primates</taxon>
        <taxon>Haplorrhini</taxon>
        <taxon>Catarrhini</taxon>
        <taxon>Cercopithecidae</taxon>
        <taxon>Cercopithecinae</taxon>
        <taxon>Papio</taxon>
    </lineage>
</organism>
<dbReference type="AlphaFoldDB" id="A0A096N3G8"/>
<evidence type="ECO:0000313" key="24">
    <source>
        <dbReference type="Ensembl" id="ENSPANP00000006882.1"/>
    </source>
</evidence>
<comment type="similarity">
    <text evidence="4 21">Belongs to the peptidase A1 family.</text>
</comment>
<evidence type="ECO:0000256" key="4">
    <source>
        <dbReference type="ARBA" id="ARBA00007447"/>
    </source>
</evidence>
<evidence type="ECO:0000256" key="19">
    <source>
        <dbReference type="PIRSR" id="PIRSR601461-1"/>
    </source>
</evidence>
<dbReference type="eggNOG" id="KOG1339">
    <property type="taxonomic scope" value="Eukaryota"/>
</dbReference>
<evidence type="ECO:0000256" key="16">
    <source>
        <dbReference type="ARBA" id="ARBA00023157"/>
    </source>
</evidence>
<protein>
    <recommendedName>
        <fullName evidence="7">Cathepsin E</fullName>
        <ecNumber evidence="6">3.4.23.34</ecNumber>
    </recommendedName>
</protein>
<keyword evidence="11 21" id="KW-0064">Aspartyl protease</keyword>
<feature type="active site" evidence="19">
    <location>
        <position position="96"/>
    </location>
</feature>
<keyword evidence="25" id="KW-1185">Reference proteome</keyword>
<dbReference type="HOGENOM" id="CLU_013253_3_0_1"/>
<dbReference type="RefSeq" id="XP_003893258.1">
    <property type="nucleotide sequence ID" value="XM_003893209.3"/>
</dbReference>
<dbReference type="Pfam" id="PF00026">
    <property type="entry name" value="Asp"/>
    <property type="match status" value="1"/>
</dbReference>
<evidence type="ECO:0000256" key="15">
    <source>
        <dbReference type="ARBA" id="ARBA00023145"/>
    </source>
</evidence>
<comment type="subcellular location">
    <subcellularLocation>
        <location evidence="2">Endosome</location>
    </subcellularLocation>
    <subcellularLocation>
        <location evidence="3">Secreted</location>
    </subcellularLocation>
</comment>
<dbReference type="GeneID" id="101000674"/>
<reference evidence="24" key="2">
    <citation type="submission" date="2025-08" db="UniProtKB">
        <authorList>
            <consortium name="Ensembl"/>
        </authorList>
    </citation>
    <scope>IDENTIFICATION</scope>
</reference>
<evidence type="ECO:0000256" key="3">
    <source>
        <dbReference type="ARBA" id="ARBA00004613"/>
    </source>
</evidence>
<evidence type="ECO:0000256" key="8">
    <source>
        <dbReference type="ARBA" id="ARBA00022525"/>
    </source>
</evidence>
<dbReference type="PANTHER" id="PTHR47966:SF26">
    <property type="entry name" value="CATHEPSIN E"/>
    <property type="match status" value="1"/>
</dbReference>
<dbReference type="SUPFAM" id="SSF50630">
    <property type="entry name" value="Acid proteases"/>
    <property type="match status" value="1"/>
</dbReference>
<proteinExistence type="inferred from homology"/>
<name>A0A096N3G8_PAPAN</name>
<evidence type="ECO:0000256" key="2">
    <source>
        <dbReference type="ARBA" id="ARBA00004177"/>
    </source>
</evidence>
<dbReference type="InterPro" id="IPR001969">
    <property type="entry name" value="Aspartic_peptidase_AS"/>
</dbReference>
<dbReference type="GO" id="GO:0006508">
    <property type="term" value="P:proteolysis"/>
    <property type="evidence" value="ECO:0007669"/>
    <property type="project" value="UniProtKB-KW"/>
</dbReference>
<dbReference type="GO" id="GO:0042802">
    <property type="term" value="F:identical protein binding"/>
    <property type="evidence" value="ECO:0007669"/>
    <property type="project" value="Ensembl"/>
</dbReference>
<dbReference type="GO" id="GO:0004190">
    <property type="term" value="F:aspartic-type endopeptidase activity"/>
    <property type="evidence" value="ECO:0007669"/>
    <property type="project" value="UniProtKB-KW"/>
</dbReference>
<feature type="domain" description="Peptidase A1" evidence="23">
    <location>
        <begin position="78"/>
        <end position="392"/>
    </location>
</feature>
<keyword evidence="10 22" id="KW-0732">Signal</keyword>
<dbReference type="CDD" id="cd05486">
    <property type="entry name" value="Cathespin_E"/>
    <property type="match status" value="1"/>
</dbReference>
<dbReference type="GO" id="GO:0005576">
    <property type="term" value="C:extracellular region"/>
    <property type="evidence" value="ECO:0007669"/>
    <property type="project" value="UniProtKB-SubCell"/>
</dbReference>
<feature type="disulfide bond" evidence="20">
    <location>
        <begin position="272"/>
        <end position="276"/>
    </location>
</feature>
<dbReference type="GO" id="GO:0019886">
    <property type="term" value="P:antigen processing and presentation of exogenous peptide antigen via MHC class II"/>
    <property type="evidence" value="ECO:0007669"/>
    <property type="project" value="Ensembl"/>
</dbReference>
<evidence type="ECO:0000256" key="18">
    <source>
        <dbReference type="ARBA" id="ARBA00024985"/>
    </source>
</evidence>
<feature type="active site" evidence="19">
    <location>
        <position position="281"/>
    </location>
</feature>
<comment type="catalytic activity">
    <reaction evidence="1">
        <text>Similar to cathepsin D, but slightly broader specificity.</text>
        <dbReference type="EC" id="3.4.23.34"/>
    </reaction>
</comment>